<dbReference type="SMART" id="SM01007">
    <property type="entry name" value="Aldolase_II"/>
    <property type="match status" value="1"/>
</dbReference>
<sequence>MDKRLARQVVEIGRALYDKGLVAGAEGNISVRLSADTILITPSGKNKGALTEDDLVVVDLSGNVLAGKHRVSSEYRLHAVIYRERDDVGAVVHAHPPTATAFTVAGLSMMDPVLPEIVVTLGGVPTVPFAVPGTDALAEAVRPYLADFDALLLENHGAVTMGPDLERAHQKMESLEMAARIRWIARTLGTERQLTRDEVAALLAARAYAPTTAGRHPGNKLLKWLEDRKDGCKPVDSDTK</sequence>
<evidence type="ECO:0000259" key="3">
    <source>
        <dbReference type="SMART" id="SM01007"/>
    </source>
</evidence>
<reference evidence="4" key="1">
    <citation type="journal article" date="2014" name="Int. J. Syst. Evol. Microbiol.">
        <title>Complete genome sequence of Corynebacterium casei LMG S-19264T (=DSM 44701T), isolated from a smear-ripened cheese.</title>
        <authorList>
            <consortium name="US DOE Joint Genome Institute (JGI-PGF)"/>
            <person name="Walter F."/>
            <person name="Albersmeier A."/>
            <person name="Kalinowski J."/>
            <person name="Ruckert C."/>
        </authorList>
    </citation>
    <scope>NUCLEOTIDE SEQUENCE</scope>
    <source>
        <strain evidence="4">JCM 14719</strain>
    </source>
</reference>
<dbReference type="GO" id="GO:0005829">
    <property type="term" value="C:cytosol"/>
    <property type="evidence" value="ECO:0007669"/>
    <property type="project" value="TreeGrafter"/>
</dbReference>
<keyword evidence="5" id="KW-1185">Reference proteome</keyword>
<dbReference type="GO" id="GO:0046872">
    <property type="term" value="F:metal ion binding"/>
    <property type="evidence" value="ECO:0007669"/>
    <property type="project" value="UniProtKB-KW"/>
</dbReference>
<dbReference type="PANTHER" id="PTHR22789">
    <property type="entry name" value="FUCULOSE PHOSPHATE ALDOLASE"/>
    <property type="match status" value="1"/>
</dbReference>
<accession>A0A8J3BDA2</accession>
<keyword evidence="2" id="KW-0456">Lyase</keyword>
<evidence type="ECO:0000313" key="5">
    <source>
        <dbReference type="Proteomes" id="UP000637720"/>
    </source>
</evidence>
<protein>
    <submittedName>
        <fullName evidence="4">Aldolase</fullName>
    </submittedName>
</protein>
<dbReference type="Pfam" id="PF00596">
    <property type="entry name" value="Aldolase_II"/>
    <property type="match status" value="1"/>
</dbReference>
<dbReference type="InterPro" id="IPR036409">
    <property type="entry name" value="Aldolase_II/adducin_N_sf"/>
</dbReference>
<dbReference type="AlphaFoldDB" id="A0A8J3BDA2"/>
<dbReference type="InterPro" id="IPR050197">
    <property type="entry name" value="Aldolase_class_II_sugar_metab"/>
</dbReference>
<dbReference type="EMBL" id="BMOF01000047">
    <property type="protein sequence ID" value="GGK05568.1"/>
    <property type="molecule type" value="Genomic_DNA"/>
</dbReference>
<dbReference type="Gene3D" id="3.40.225.10">
    <property type="entry name" value="Class II aldolase/adducin N-terminal domain"/>
    <property type="match status" value="1"/>
</dbReference>
<name>A0A8J3BDA2_9BACI</name>
<reference evidence="4" key="2">
    <citation type="submission" date="2020-09" db="EMBL/GenBank/DDBJ databases">
        <authorList>
            <person name="Sun Q."/>
            <person name="Ohkuma M."/>
        </authorList>
    </citation>
    <scope>NUCLEOTIDE SEQUENCE</scope>
    <source>
        <strain evidence="4">JCM 14719</strain>
    </source>
</reference>
<dbReference type="SUPFAM" id="SSF53639">
    <property type="entry name" value="AraD/HMP-PK domain-like"/>
    <property type="match status" value="1"/>
</dbReference>
<dbReference type="GO" id="GO:0016832">
    <property type="term" value="F:aldehyde-lyase activity"/>
    <property type="evidence" value="ECO:0007669"/>
    <property type="project" value="TreeGrafter"/>
</dbReference>
<keyword evidence="1" id="KW-0479">Metal-binding</keyword>
<evidence type="ECO:0000313" key="4">
    <source>
        <dbReference type="EMBL" id="GGK05568.1"/>
    </source>
</evidence>
<dbReference type="GO" id="GO:0019323">
    <property type="term" value="P:pentose catabolic process"/>
    <property type="evidence" value="ECO:0007669"/>
    <property type="project" value="TreeGrafter"/>
</dbReference>
<dbReference type="PANTHER" id="PTHR22789:SF0">
    <property type="entry name" value="3-OXO-TETRONATE 4-PHOSPHATE DECARBOXYLASE-RELATED"/>
    <property type="match status" value="1"/>
</dbReference>
<gene>
    <name evidence="4" type="ORF">GCM10007043_19550</name>
</gene>
<dbReference type="InterPro" id="IPR001303">
    <property type="entry name" value="Aldolase_II/adducin_N"/>
</dbReference>
<proteinExistence type="predicted"/>
<feature type="domain" description="Class II aldolase/adducin N-terminal" evidence="3">
    <location>
        <begin position="7"/>
        <end position="183"/>
    </location>
</feature>
<dbReference type="RefSeq" id="WP_054672679.1">
    <property type="nucleotide sequence ID" value="NZ_BMOF01000047.1"/>
</dbReference>
<dbReference type="Proteomes" id="UP000637720">
    <property type="component" value="Unassembled WGS sequence"/>
</dbReference>
<evidence type="ECO:0000256" key="1">
    <source>
        <dbReference type="ARBA" id="ARBA00022723"/>
    </source>
</evidence>
<comment type="caution">
    <text evidence="4">The sequence shown here is derived from an EMBL/GenBank/DDBJ whole genome shotgun (WGS) entry which is preliminary data.</text>
</comment>
<organism evidence="4 5">
    <name type="scientific">Calditerricola satsumensis</name>
    <dbReference type="NCBI Taxonomy" id="373054"/>
    <lineage>
        <taxon>Bacteria</taxon>
        <taxon>Bacillati</taxon>
        <taxon>Bacillota</taxon>
        <taxon>Bacilli</taxon>
        <taxon>Bacillales</taxon>
        <taxon>Bacillaceae</taxon>
        <taxon>Calditerricola</taxon>
    </lineage>
</organism>
<evidence type="ECO:0000256" key="2">
    <source>
        <dbReference type="ARBA" id="ARBA00023239"/>
    </source>
</evidence>